<keyword evidence="1" id="KW-1133">Transmembrane helix</keyword>
<keyword evidence="3" id="KW-1185">Reference proteome</keyword>
<comment type="caution">
    <text evidence="2">The sequence shown here is derived from an EMBL/GenBank/DDBJ whole genome shotgun (WGS) entry which is preliminary data.</text>
</comment>
<evidence type="ECO:0000256" key="1">
    <source>
        <dbReference type="SAM" id="Phobius"/>
    </source>
</evidence>
<accession>A0A5M6DTQ9</accession>
<organism evidence="2 3">
    <name type="scientific">Adhaeribacter rhizoryzae</name>
    <dbReference type="NCBI Taxonomy" id="2607907"/>
    <lineage>
        <taxon>Bacteria</taxon>
        <taxon>Pseudomonadati</taxon>
        <taxon>Bacteroidota</taxon>
        <taxon>Cytophagia</taxon>
        <taxon>Cytophagales</taxon>
        <taxon>Hymenobacteraceae</taxon>
        <taxon>Adhaeribacter</taxon>
    </lineage>
</organism>
<sequence>MYEYCPVCKFRFEVELGFYWGAMYISYAFSVVNVVIVGVSLFYLAGDPPLWVYGSVITAVTILLTTFLFRYARVVMLYLFGSVRYDATYNQP</sequence>
<dbReference type="Proteomes" id="UP000323426">
    <property type="component" value="Unassembled WGS sequence"/>
</dbReference>
<feature type="transmembrane region" description="Helical" evidence="1">
    <location>
        <begin position="50"/>
        <end position="69"/>
    </location>
</feature>
<feature type="transmembrane region" description="Helical" evidence="1">
    <location>
        <begin position="21"/>
        <end position="44"/>
    </location>
</feature>
<evidence type="ECO:0000313" key="3">
    <source>
        <dbReference type="Proteomes" id="UP000323426"/>
    </source>
</evidence>
<dbReference type="AlphaFoldDB" id="A0A5M6DTQ9"/>
<evidence type="ECO:0000313" key="2">
    <source>
        <dbReference type="EMBL" id="KAA5549656.1"/>
    </source>
</evidence>
<reference evidence="2 3" key="1">
    <citation type="submission" date="2019-09" db="EMBL/GenBank/DDBJ databases">
        <title>Genome sequence and assembly of Adhaeribacter sp.</title>
        <authorList>
            <person name="Chhetri G."/>
        </authorList>
    </citation>
    <scope>NUCLEOTIDE SEQUENCE [LARGE SCALE GENOMIC DNA]</scope>
    <source>
        <strain evidence="2 3">DK36</strain>
    </source>
</reference>
<dbReference type="InterPro" id="IPR009325">
    <property type="entry name" value="DUF983"/>
</dbReference>
<dbReference type="Pfam" id="PF06170">
    <property type="entry name" value="DUF983"/>
    <property type="match status" value="1"/>
</dbReference>
<proteinExistence type="predicted"/>
<name>A0A5M6DTQ9_9BACT</name>
<dbReference type="EMBL" id="VWSF01000001">
    <property type="protein sequence ID" value="KAA5549656.1"/>
    <property type="molecule type" value="Genomic_DNA"/>
</dbReference>
<protein>
    <submittedName>
        <fullName evidence="2">DUF983 domain-containing protein</fullName>
    </submittedName>
</protein>
<keyword evidence="1" id="KW-0812">Transmembrane</keyword>
<gene>
    <name evidence="2" type="ORF">F0145_03135</name>
</gene>
<keyword evidence="1" id="KW-0472">Membrane</keyword>